<sequence>MEFSAKGVVVPICLNGQNYTLWEFNLRCFIHGHELWGYIDYSEKKPILKPNAKAEDKEKYKASMKKWVSENSRIMSWILGSVEPHIGINLRAYQCAAEMWNYLKTIYHHDSDSRKYQLDVEIHAYTREQKIIQENYSGFISLARV</sequence>
<evidence type="ECO:0000313" key="2">
    <source>
        <dbReference type="Proteomes" id="UP001140206"/>
    </source>
</evidence>
<gene>
    <name evidence="1" type="ORF">LUZ62_054526</name>
</gene>
<accession>A0AAV8DR25</accession>
<dbReference type="EMBL" id="JAMFTS010000003">
    <property type="protein sequence ID" value="KAJ4770269.1"/>
    <property type="molecule type" value="Genomic_DNA"/>
</dbReference>
<dbReference type="PANTHER" id="PTHR37610:SF77">
    <property type="entry name" value="INTEGRASE CATALYTIC DOMAIN-CONTAINING PROTEIN"/>
    <property type="match status" value="1"/>
</dbReference>
<name>A0AAV8DR25_9POAL</name>
<comment type="caution">
    <text evidence="1">The sequence shown here is derived from an EMBL/GenBank/DDBJ whole genome shotgun (WGS) entry which is preliminary data.</text>
</comment>
<evidence type="ECO:0008006" key="3">
    <source>
        <dbReference type="Google" id="ProtNLM"/>
    </source>
</evidence>
<dbReference type="PANTHER" id="PTHR37610">
    <property type="entry name" value="CCHC-TYPE DOMAIN-CONTAINING PROTEIN"/>
    <property type="match status" value="1"/>
</dbReference>
<proteinExistence type="predicted"/>
<reference evidence="1" key="1">
    <citation type="submission" date="2022-08" db="EMBL/GenBank/DDBJ databases">
        <authorList>
            <person name="Marques A."/>
        </authorList>
    </citation>
    <scope>NUCLEOTIDE SEQUENCE</scope>
    <source>
        <strain evidence="1">RhyPub2mFocal</strain>
        <tissue evidence="1">Leaves</tissue>
    </source>
</reference>
<organism evidence="1 2">
    <name type="scientific">Rhynchospora pubera</name>
    <dbReference type="NCBI Taxonomy" id="906938"/>
    <lineage>
        <taxon>Eukaryota</taxon>
        <taxon>Viridiplantae</taxon>
        <taxon>Streptophyta</taxon>
        <taxon>Embryophyta</taxon>
        <taxon>Tracheophyta</taxon>
        <taxon>Spermatophyta</taxon>
        <taxon>Magnoliopsida</taxon>
        <taxon>Liliopsida</taxon>
        <taxon>Poales</taxon>
        <taxon>Cyperaceae</taxon>
        <taxon>Cyperoideae</taxon>
        <taxon>Rhynchosporeae</taxon>
        <taxon>Rhynchospora</taxon>
    </lineage>
</organism>
<evidence type="ECO:0000313" key="1">
    <source>
        <dbReference type="EMBL" id="KAJ4770269.1"/>
    </source>
</evidence>
<dbReference type="Pfam" id="PF14223">
    <property type="entry name" value="Retrotran_gag_2"/>
    <property type="match status" value="1"/>
</dbReference>
<dbReference type="Proteomes" id="UP001140206">
    <property type="component" value="Chromosome 3"/>
</dbReference>
<protein>
    <recommendedName>
        <fullName evidence="3">Retrotransposon Copia-like N-terminal domain-containing protein</fullName>
    </recommendedName>
</protein>
<dbReference type="AlphaFoldDB" id="A0AAV8DR25"/>
<keyword evidence="2" id="KW-1185">Reference proteome</keyword>